<dbReference type="Pfam" id="PF01764">
    <property type="entry name" value="Lipase_3"/>
    <property type="match status" value="1"/>
</dbReference>
<comment type="caution">
    <text evidence="7">The sequence shown here is derived from an EMBL/GenBank/DDBJ whole genome shotgun (WGS) entry which is preliminary data.</text>
</comment>
<reference evidence="7" key="1">
    <citation type="submission" date="2020-05" db="EMBL/GenBank/DDBJ databases">
        <title>Mycena genomes resolve the evolution of fungal bioluminescence.</title>
        <authorList>
            <person name="Tsai I.J."/>
        </authorList>
    </citation>
    <scope>NUCLEOTIDE SEQUENCE</scope>
    <source>
        <strain evidence="7">171206Taipei</strain>
    </source>
</reference>
<feature type="chain" id="PRO_5034932532" evidence="5">
    <location>
        <begin position="17"/>
        <end position="317"/>
    </location>
</feature>
<accession>A0A8H6W994</accession>
<evidence type="ECO:0000259" key="6">
    <source>
        <dbReference type="Pfam" id="PF01764"/>
    </source>
</evidence>
<comment type="similarity">
    <text evidence="2">Belongs to the AB hydrolase superfamily. Lipase family. Class 3 subfamily.</text>
</comment>
<evidence type="ECO:0000256" key="3">
    <source>
        <dbReference type="ARBA" id="ARBA00047591"/>
    </source>
</evidence>
<dbReference type="GO" id="GO:0006629">
    <property type="term" value="P:lipid metabolic process"/>
    <property type="evidence" value="ECO:0007669"/>
    <property type="project" value="InterPro"/>
</dbReference>
<name>A0A8H6W994_9AGAR</name>
<evidence type="ECO:0000256" key="4">
    <source>
        <dbReference type="ARBA" id="ARBA00048461"/>
    </source>
</evidence>
<feature type="domain" description="Fungal lipase-type" evidence="6">
    <location>
        <begin position="110"/>
        <end position="251"/>
    </location>
</feature>
<organism evidence="7 8">
    <name type="scientific">Mycena indigotica</name>
    <dbReference type="NCBI Taxonomy" id="2126181"/>
    <lineage>
        <taxon>Eukaryota</taxon>
        <taxon>Fungi</taxon>
        <taxon>Dikarya</taxon>
        <taxon>Basidiomycota</taxon>
        <taxon>Agaricomycotina</taxon>
        <taxon>Agaricomycetes</taxon>
        <taxon>Agaricomycetidae</taxon>
        <taxon>Agaricales</taxon>
        <taxon>Marasmiineae</taxon>
        <taxon>Mycenaceae</taxon>
        <taxon>Mycena</taxon>
    </lineage>
</organism>
<dbReference type="CDD" id="cd00519">
    <property type="entry name" value="Lipase_3"/>
    <property type="match status" value="1"/>
</dbReference>
<gene>
    <name evidence="7" type="ORF">MIND_00319000</name>
</gene>
<sequence length="317" mass="33672">MLALSTLLLLVPSVLSAPLFGINLDDFFDKPADSTTKDSPAISLDDVKSTLLRPAQFARAAYCSTKSLTSWTCGEPCKSLGKVNFLQSGGDEGLVPLYFIAHDPTDNAIVVSHEGTDSKNIVSIINDVKFTMADLNATRFPQFATLGVKVHSGFQDTFERTADGLLAGVLKALESTGVKKVSVTGHSLGAAVGTMTGLWLKQKVDPSVKVTVAGFGLPRGGNQAWADLLDKEVGVTFMTNQNDPVPTVPPLFLGFQHPQGEIHITDDSQKNFIKCAGQDNENCATGNSLLSVSVSNHKGPYFEGISFGHSACPEGRA</sequence>
<dbReference type="AlphaFoldDB" id="A0A8H6W994"/>
<feature type="signal peptide" evidence="5">
    <location>
        <begin position="1"/>
        <end position="16"/>
    </location>
</feature>
<dbReference type="OrthoDB" id="426718at2759"/>
<dbReference type="EMBL" id="JACAZF010000003">
    <property type="protein sequence ID" value="KAF7309482.1"/>
    <property type="molecule type" value="Genomic_DNA"/>
</dbReference>
<evidence type="ECO:0000256" key="5">
    <source>
        <dbReference type="SAM" id="SignalP"/>
    </source>
</evidence>
<dbReference type="Gene3D" id="3.40.50.1820">
    <property type="entry name" value="alpha/beta hydrolase"/>
    <property type="match status" value="1"/>
</dbReference>
<evidence type="ECO:0000313" key="8">
    <source>
        <dbReference type="Proteomes" id="UP000636479"/>
    </source>
</evidence>
<comment type="catalytic activity">
    <reaction evidence="3">
        <text>a diacylglycerol + H2O = a monoacylglycerol + a fatty acid + H(+)</text>
        <dbReference type="Rhea" id="RHEA:32731"/>
        <dbReference type="ChEBI" id="CHEBI:15377"/>
        <dbReference type="ChEBI" id="CHEBI:15378"/>
        <dbReference type="ChEBI" id="CHEBI:17408"/>
        <dbReference type="ChEBI" id="CHEBI:18035"/>
        <dbReference type="ChEBI" id="CHEBI:28868"/>
    </reaction>
</comment>
<evidence type="ECO:0000313" key="7">
    <source>
        <dbReference type="EMBL" id="KAF7309482.1"/>
    </source>
</evidence>
<keyword evidence="1" id="KW-1015">Disulfide bond</keyword>
<dbReference type="GeneID" id="59342563"/>
<dbReference type="Proteomes" id="UP000636479">
    <property type="component" value="Unassembled WGS sequence"/>
</dbReference>
<evidence type="ECO:0000256" key="1">
    <source>
        <dbReference type="ARBA" id="ARBA00023157"/>
    </source>
</evidence>
<keyword evidence="8" id="KW-1185">Reference proteome</keyword>
<protein>
    <submittedName>
        <fullName evidence="7">Lipase-3 domain-containing protein</fullName>
    </submittedName>
</protein>
<dbReference type="RefSeq" id="XP_037222932.1">
    <property type="nucleotide sequence ID" value="XM_037360047.1"/>
</dbReference>
<evidence type="ECO:0000256" key="2">
    <source>
        <dbReference type="ARBA" id="ARBA00043996"/>
    </source>
</evidence>
<comment type="catalytic activity">
    <reaction evidence="4">
        <text>a monoacylglycerol + H2O = glycerol + a fatty acid + H(+)</text>
        <dbReference type="Rhea" id="RHEA:15245"/>
        <dbReference type="ChEBI" id="CHEBI:15377"/>
        <dbReference type="ChEBI" id="CHEBI:15378"/>
        <dbReference type="ChEBI" id="CHEBI:17408"/>
        <dbReference type="ChEBI" id="CHEBI:17754"/>
        <dbReference type="ChEBI" id="CHEBI:28868"/>
    </reaction>
</comment>
<dbReference type="InterPro" id="IPR051218">
    <property type="entry name" value="Sec_MonoDiacylglyc_Lipase"/>
</dbReference>
<dbReference type="PANTHER" id="PTHR45856:SF25">
    <property type="entry name" value="FUNGAL LIPASE-LIKE DOMAIN-CONTAINING PROTEIN"/>
    <property type="match status" value="1"/>
</dbReference>
<dbReference type="InterPro" id="IPR029058">
    <property type="entry name" value="AB_hydrolase_fold"/>
</dbReference>
<dbReference type="SUPFAM" id="SSF53474">
    <property type="entry name" value="alpha/beta-Hydrolases"/>
    <property type="match status" value="1"/>
</dbReference>
<dbReference type="PANTHER" id="PTHR45856">
    <property type="entry name" value="ALPHA/BETA-HYDROLASES SUPERFAMILY PROTEIN"/>
    <property type="match status" value="1"/>
</dbReference>
<keyword evidence="5" id="KW-0732">Signal</keyword>
<proteinExistence type="inferred from homology"/>
<dbReference type="InterPro" id="IPR002921">
    <property type="entry name" value="Fungal_lipase-type"/>
</dbReference>